<dbReference type="Pfam" id="PF13333">
    <property type="entry name" value="rve_2"/>
    <property type="match status" value="1"/>
</dbReference>
<dbReference type="EMBL" id="LJXR01000001">
    <property type="protein sequence ID" value="OKY23846.1"/>
    <property type="molecule type" value="Genomic_DNA"/>
</dbReference>
<reference evidence="2 3" key="1">
    <citation type="submission" date="2015-09" db="EMBL/GenBank/DDBJ databases">
        <title>Genome sequencing of Corynebacterium diphtheriae Bv. Gravis strain DSM 44123.</title>
        <authorList>
            <person name="Sangal V."/>
            <person name="Burkovski A."/>
        </authorList>
    </citation>
    <scope>NUCLEOTIDE SEQUENCE [LARGE SCALE GENOMIC DNA]</scope>
    <source>
        <strain evidence="2 3">DSM 44123</strain>
    </source>
</reference>
<dbReference type="AlphaFoldDB" id="A0AAX0J391"/>
<dbReference type="InterPro" id="IPR001584">
    <property type="entry name" value="Integrase_cat-core"/>
</dbReference>
<dbReference type="Proteomes" id="UP000186159">
    <property type="component" value="Unassembled WGS sequence"/>
</dbReference>
<organism evidence="2 3">
    <name type="scientific">Corynebacterium diphtheriae bv. gravis</name>
    <dbReference type="NCBI Taxonomy" id="1720349"/>
    <lineage>
        <taxon>Bacteria</taxon>
        <taxon>Bacillati</taxon>
        <taxon>Actinomycetota</taxon>
        <taxon>Actinomycetes</taxon>
        <taxon>Mycobacteriales</taxon>
        <taxon>Corynebacteriaceae</taxon>
        <taxon>Corynebacterium</taxon>
    </lineage>
</organism>
<name>A0AAX0J391_CORDP</name>
<comment type="caution">
    <text evidence="2">The sequence shown here is derived from an EMBL/GenBank/DDBJ whole genome shotgun (WGS) entry which is preliminary data.</text>
</comment>
<evidence type="ECO:0000313" key="3">
    <source>
        <dbReference type="Proteomes" id="UP000186159"/>
    </source>
</evidence>
<gene>
    <name evidence="2" type="ORF">AOT42_00765</name>
</gene>
<dbReference type="GO" id="GO:0015074">
    <property type="term" value="P:DNA integration"/>
    <property type="evidence" value="ECO:0007669"/>
    <property type="project" value="InterPro"/>
</dbReference>
<sequence>MYYGEYFASVDEFYRVVDDYIFWYNSARLQQRFKGLTI</sequence>
<feature type="domain" description="Integrase catalytic" evidence="1">
    <location>
        <begin position="1"/>
        <end position="37"/>
    </location>
</feature>
<proteinExistence type="predicted"/>
<protein>
    <submittedName>
        <fullName evidence="2">Transposase</fullName>
    </submittedName>
</protein>
<accession>A0AAX0J391</accession>
<evidence type="ECO:0000313" key="2">
    <source>
        <dbReference type="EMBL" id="OKY23846.1"/>
    </source>
</evidence>
<evidence type="ECO:0000259" key="1">
    <source>
        <dbReference type="Pfam" id="PF13333"/>
    </source>
</evidence>